<protein>
    <submittedName>
        <fullName evidence="1">Uncharacterized protein</fullName>
    </submittedName>
</protein>
<dbReference type="AlphaFoldDB" id="A0A8T4II60"/>
<evidence type="ECO:0000313" key="2">
    <source>
        <dbReference type="Proteomes" id="UP000675554"/>
    </source>
</evidence>
<dbReference type="Proteomes" id="UP000675554">
    <property type="component" value="Unassembled WGS sequence"/>
</dbReference>
<organism evidence="1 2">
    <name type="scientific">Streptomyces daliensis</name>
    <dbReference type="NCBI Taxonomy" id="299421"/>
    <lineage>
        <taxon>Bacteria</taxon>
        <taxon>Bacillati</taxon>
        <taxon>Actinomycetota</taxon>
        <taxon>Actinomycetes</taxon>
        <taxon>Kitasatosporales</taxon>
        <taxon>Streptomycetaceae</taxon>
        <taxon>Streptomyces</taxon>
    </lineage>
</organism>
<evidence type="ECO:0000313" key="1">
    <source>
        <dbReference type="EMBL" id="MBR7672016.1"/>
    </source>
</evidence>
<reference evidence="1" key="1">
    <citation type="submission" date="2021-04" db="EMBL/GenBank/DDBJ databases">
        <title>Sequencing of actinobacteria type strains.</title>
        <authorList>
            <person name="Nguyen G.-S."/>
            <person name="Wentzel A."/>
        </authorList>
    </citation>
    <scope>NUCLEOTIDE SEQUENCE</scope>
    <source>
        <strain evidence="1">DSM 42095</strain>
    </source>
</reference>
<sequence>MKGRPAPAWLLAPVEVTARTVRVGDILVVAGAYRAVEDLRAVGCERRHLLFVDGSTLVIGPEPLPVLRPQTPHQLVTRSPRLSGWRP</sequence>
<comment type="caution">
    <text evidence="1">The sequence shown here is derived from an EMBL/GenBank/DDBJ whole genome shotgun (WGS) entry which is preliminary data.</text>
</comment>
<keyword evidence="2" id="KW-1185">Reference proteome</keyword>
<gene>
    <name evidence="1" type="ORF">KDA82_02970</name>
</gene>
<dbReference type="EMBL" id="JAGSMN010000060">
    <property type="protein sequence ID" value="MBR7672016.1"/>
    <property type="molecule type" value="Genomic_DNA"/>
</dbReference>
<proteinExistence type="predicted"/>
<accession>A0A8T4II60</accession>
<name>A0A8T4II60_9ACTN</name>